<evidence type="ECO:0008006" key="3">
    <source>
        <dbReference type="Google" id="ProtNLM"/>
    </source>
</evidence>
<sequence length="526" mass="53529">MASPTPAPLPVGLGVEIDRAVRLTDEGHVLVGGSPPRALRLPPEGVSAVIRWLSGADPGHLGERRLARVLVQAGLAHPRPAPVPPGEGVQLALTGRAAPAELERALDRIGREHPDLRPVVVGATGATARVARRRGLRVVEGPSGGAGARAAALGACDAGIVALLETGAEPEPGWLDVALGHFADPGVAAVLPRLLPVRRRCGHGAMAAAALHAQTVDRGADPAPVLPWGRARRGLGHPAPPGEHASADPLAPVRALLVRRGAADLDPSLGAGAEAEMLWRLAEEGWSVRYEPRSKVRAPMPTGLGSYLRARFEAGAAAGPLARRHGRRAVGPELSLPGALGLGLVLAGRPVAGLAVCAVGGAMTARTMTSGAAVPLADTVRPAAADLVHTARTGSRAARTVWWPAVAAVAVGGAVSRVGRSGGVRVPGRWALAAGAVLTVPHLVSWRRRHGAALVGPIAWTGMSAAGDAARSLGTWWGAARARSLAPLLPRRRPPVSATSLVSSQLERGSVGQVRKSAPAAVVSGG</sequence>
<dbReference type="RefSeq" id="WP_191274999.1">
    <property type="nucleotide sequence ID" value="NZ_BMXJ01000008.1"/>
</dbReference>
<reference evidence="1 2" key="1">
    <citation type="submission" date="2020-10" db="EMBL/GenBank/DDBJ databases">
        <title>Sequencing the genomes of 1000 actinobacteria strains.</title>
        <authorList>
            <person name="Klenk H.-P."/>
        </authorList>
    </citation>
    <scope>NUCLEOTIDE SEQUENCE [LARGE SCALE GENOMIC DNA]</scope>
    <source>
        <strain evidence="1 2">DSM 45157</strain>
    </source>
</reference>
<keyword evidence="2" id="KW-1185">Reference proteome</keyword>
<dbReference type="EMBL" id="JADBDY010000001">
    <property type="protein sequence ID" value="MBE1459567.1"/>
    <property type="molecule type" value="Genomic_DNA"/>
</dbReference>
<accession>A0ABR9HKL0</accession>
<evidence type="ECO:0000313" key="2">
    <source>
        <dbReference type="Proteomes" id="UP000598217"/>
    </source>
</evidence>
<name>A0ABR9HKL0_9ACTN</name>
<proteinExistence type="predicted"/>
<organism evidence="1 2">
    <name type="scientific">Nocardiopsis terrae</name>
    <dbReference type="NCBI Taxonomy" id="372655"/>
    <lineage>
        <taxon>Bacteria</taxon>
        <taxon>Bacillati</taxon>
        <taxon>Actinomycetota</taxon>
        <taxon>Actinomycetes</taxon>
        <taxon>Streptosporangiales</taxon>
        <taxon>Nocardiopsidaceae</taxon>
        <taxon>Nocardiopsis</taxon>
    </lineage>
</organism>
<dbReference type="InterPro" id="IPR029044">
    <property type="entry name" value="Nucleotide-diphossugar_trans"/>
</dbReference>
<evidence type="ECO:0000313" key="1">
    <source>
        <dbReference type="EMBL" id="MBE1459567.1"/>
    </source>
</evidence>
<dbReference type="SUPFAM" id="SSF53448">
    <property type="entry name" value="Nucleotide-diphospho-sugar transferases"/>
    <property type="match status" value="1"/>
</dbReference>
<comment type="caution">
    <text evidence="1">The sequence shown here is derived from an EMBL/GenBank/DDBJ whole genome shotgun (WGS) entry which is preliminary data.</text>
</comment>
<dbReference type="Gene3D" id="3.90.550.10">
    <property type="entry name" value="Spore Coat Polysaccharide Biosynthesis Protein SpsA, Chain A"/>
    <property type="match status" value="1"/>
</dbReference>
<protein>
    <recommendedName>
        <fullName evidence="3">Mycofactocin system glycosyltransferase</fullName>
    </recommendedName>
</protein>
<gene>
    <name evidence="1" type="ORF">H4W79_003781</name>
</gene>
<dbReference type="Proteomes" id="UP000598217">
    <property type="component" value="Unassembled WGS sequence"/>
</dbReference>